<dbReference type="Pfam" id="PF00293">
    <property type="entry name" value="NUDIX"/>
    <property type="match status" value="1"/>
</dbReference>
<evidence type="ECO:0000313" key="6">
    <source>
        <dbReference type="EMBL" id="MFC4076058.1"/>
    </source>
</evidence>
<comment type="cofactor">
    <cofactor evidence="1">
        <name>Mg(2+)</name>
        <dbReference type="ChEBI" id="CHEBI:18420"/>
    </cofactor>
</comment>
<dbReference type="SUPFAM" id="SSF55811">
    <property type="entry name" value="Nudix"/>
    <property type="match status" value="1"/>
</dbReference>
<feature type="domain" description="Nudix hydrolase" evidence="5">
    <location>
        <begin position="10"/>
        <end position="132"/>
    </location>
</feature>
<evidence type="ECO:0000256" key="2">
    <source>
        <dbReference type="ARBA" id="ARBA00022801"/>
    </source>
</evidence>
<dbReference type="PROSITE" id="PS00893">
    <property type="entry name" value="NUDIX_BOX"/>
    <property type="match status" value="1"/>
</dbReference>
<dbReference type="InterPro" id="IPR020476">
    <property type="entry name" value="Nudix_hydrolase"/>
</dbReference>
<keyword evidence="2 4" id="KW-0378">Hydrolase</keyword>
<sequence>MIKVDRIDFQRLDVVYTLIVDSYQRVLMVQNKDSWSLPGGKREKGETLIEAAIRETKEETGFNAKIEGIVNVNECLDRFHVFFVTFKGWIVDGKKESVNDLEIQCVDWKNINQAQQLMPWYGDLQQLLLNRARYHLES</sequence>
<keyword evidence="3" id="KW-0460">Magnesium</keyword>
<reference evidence="7" key="1">
    <citation type="journal article" date="2019" name="Int. J. Syst. Evol. Microbiol.">
        <title>The Global Catalogue of Microorganisms (GCM) 10K type strain sequencing project: providing services to taxonomists for standard genome sequencing and annotation.</title>
        <authorList>
            <consortium name="The Broad Institute Genomics Platform"/>
            <consortium name="The Broad Institute Genome Sequencing Center for Infectious Disease"/>
            <person name="Wu L."/>
            <person name="Ma J."/>
        </authorList>
    </citation>
    <scope>NUCLEOTIDE SEQUENCE [LARGE SCALE GENOMIC DNA]</scope>
    <source>
        <strain evidence="7">IBRC-M 10813</strain>
    </source>
</reference>
<name>A0ABV8JFL8_9BACL</name>
<dbReference type="PRINTS" id="PR00502">
    <property type="entry name" value="NUDIXFAMILY"/>
</dbReference>
<dbReference type="PROSITE" id="PS51462">
    <property type="entry name" value="NUDIX"/>
    <property type="match status" value="1"/>
</dbReference>
<accession>A0ABV8JFL8</accession>
<dbReference type="RefSeq" id="WP_380702559.1">
    <property type="nucleotide sequence ID" value="NZ_JBHSAP010000007.1"/>
</dbReference>
<comment type="caution">
    <text evidence="6">The sequence shown here is derived from an EMBL/GenBank/DDBJ whole genome shotgun (WGS) entry which is preliminary data.</text>
</comment>
<evidence type="ECO:0000313" key="7">
    <source>
        <dbReference type="Proteomes" id="UP001595843"/>
    </source>
</evidence>
<evidence type="ECO:0000256" key="3">
    <source>
        <dbReference type="ARBA" id="ARBA00022842"/>
    </source>
</evidence>
<dbReference type="InterPro" id="IPR020084">
    <property type="entry name" value="NUDIX_hydrolase_CS"/>
</dbReference>
<organism evidence="6 7">
    <name type="scientific">Salinithrix halophila</name>
    <dbReference type="NCBI Taxonomy" id="1485204"/>
    <lineage>
        <taxon>Bacteria</taxon>
        <taxon>Bacillati</taxon>
        <taxon>Bacillota</taxon>
        <taxon>Bacilli</taxon>
        <taxon>Bacillales</taxon>
        <taxon>Thermoactinomycetaceae</taxon>
        <taxon>Salinithrix</taxon>
    </lineage>
</organism>
<keyword evidence="7" id="KW-1185">Reference proteome</keyword>
<dbReference type="GO" id="GO:0016787">
    <property type="term" value="F:hydrolase activity"/>
    <property type="evidence" value="ECO:0007669"/>
    <property type="project" value="UniProtKB-KW"/>
</dbReference>
<dbReference type="Proteomes" id="UP001595843">
    <property type="component" value="Unassembled WGS sequence"/>
</dbReference>
<dbReference type="Gene3D" id="3.90.79.10">
    <property type="entry name" value="Nucleoside Triphosphate Pyrophosphohydrolase"/>
    <property type="match status" value="1"/>
</dbReference>
<evidence type="ECO:0000256" key="4">
    <source>
        <dbReference type="RuleBase" id="RU003476"/>
    </source>
</evidence>
<comment type="similarity">
    <text evidence="4">Belongs to the Nudix hydrolase family.</text>
</comment>
<dbReference type="CDD" id="cd02883">
    <property type="entry name" value="NUDIX_Hydrolase"/>
    <property type="match status" value="1"/>
</dbReference>
<dbReference type="PANTHER" id="PTHR43046:SF12">
    <property type="entry name" value="GDP-MANNOSE MANNOSYL HYDROLASE"/>
    <property type="match status" value="1"/>
</dbReference>
<dbReference type="EMBL" id="JBHSAP010000007">
    <property type="protein sequence ID" value="MFC4076058.1"/>
    <property type="molecule type" value="Genomic_DNA"/>
</dbReference>
<gene>
    <name evidence="6" type="ORF">ACFOUO_04470</name>
</gene>
<proteinExistence type="inferred from homology"/>
<evidence type="ECO:0000256" key="1">
    <source>
        <dbReference type="ARBA" id="ARBA00001946"/>
    </source>
</evidence>
<dbReference type="PANTHER" id="PTHR43046">
    <property type="entry name" value="GDP-MANNOSE MANNOSYL HYDROLASE"/>
    <property type="match status" value="1"/>
</dbReference>
<dbReference type="InterPro" id="IPR000086">
    <property type="entry name" value="NUDIX_hydrolase_dom"/>
</dbReference>
<protein>
    <submittedName>
        <fullName evidence="6">NUDIX hydrolase</fullName>
    </submittedName>
</protein>
<dbReference type="InterPro" id="IPR015797">
    <property type="entry name" value="NUDIX_hydrolase-like_dom_sf"/>
</dbReference>
<evidence type="ECO:0000259" key="5">
    <source>
        <dbReference type="PROSITE" id="PS51462"/>
    </source>
</evidence>